<feature type="active site" description="Tele-AMP-histidine intermediate" evidence="1">
    <location>
        <position position="99"/>
    </location>
</feature>
<name>A0A0E3UTJ2_9FUSO</name>
<evidence type="ECO:0000256" key="1">
    <source>
        <dbReference type="PIRSR" id="PIRSR601310-1"/>
    </source>
</evidence>
<dbReference type="HOGENOM" id="CLU_056776_8_1_0"/>
<evidence type="ECO:0000256" key="2">
    <source>
        <dbReference type="PROSITE-ProRule" id="PRU00464"/>
    </source>
</evidence>
<dbReference type="InterPro" id="IPR036265">
    <property type="entry name" value="HIT-like_sf"/>
</dbReference>
<gene>
    <name evidence="4" type="ORF">VC03_00980</name>
</gene>
<organism evidence="4 5">
    <name type="scientific">Sneathia vaginalis</name>
    <dbReference type="NCBI Taxonomy" id="187101"/>
    <lineage>
        <taxon>Bacteria</taxon>
        <taxon>Fusobacteriati</taxon>
        <taxon>Fusobacteriota</taxon>
        <taxon>Fusobacteriia</taxon>
        <taxon>Fusobacteriales</taxon>
        <taxon>Leptotrichiaceae</taxon>
        <taxon>Sneathia</taxon>
    </lineage>
</organism>
<dbReference type="RefSeq" id="WP_046328265.1">
    <property type="nucleotide sequence ID" value="NZ_CAUPIC010000013.1"/>
</dbReference>
<dbReference type="PROSITE" id="PS51084">
    <property type="entry name" value="HIT_2"/>
    <property type="match status" value="1"/>
</dbReference>
<dbReference type="STRING" id="187101.VC03_00980"/>
<dbReference type="PRINTS" id="PR00332">
    <property type="entry name" value="HISTRIAD"/>
</dbReference>
<accession>A0A0E3UTJ2</accession>
<dbReference type="Proteomes" id="UP000033103">
    <property type="component" value="Chromosome"/>
</dbReference>
<dbReference type="AlphaFoldDB" id="A0A0E3UTJ2"/>
<evidence type="ECO:0000259" key="3">
    <source>
        <dbReference type="PROSITE" id="PS51084"/>
    </source>
</evidence>
<dbReference type="EMBL" id="CP011280">
    <property type="protein sequence ID" value="AKC95159.1"/>
    <property type="molecule type" value="Genomic_DNA"/>
</dbReference>
<protein>
    <recommendedName>
        <fullName evidence="3">HIT domain-containing protein</fullName>
    </recommendedName>
</protein>
<dbReference type="InterPro" id="IPR001310">
    <property type="entry name" value="Histidine_triad_HIT"/>
</dbReference>
<dbReference type="KEGG" id="sns:VC03_00980"/>
<dbReference type="SUPFAM" id="SSF54197">
    <property type="entry name" value="HIT-like"/>
    <property type="match status" value="1"/>
</dbReference>
<proteinExistence type="predicted"/>
<dbReference type="PATRIC" id="fig|1069640.6.peg.185"/>
<dbReference type="CDD" id="cd01276">
    <property type="entry name" value="PKCI_related"/>
    <property type="match status" value="1"/>
</dbReference>
<evidence type="ECO:0000313" key="4">
    <source>
        <dbReference type="EMBL" id="AKC95159.1"/>
    </source>
</evidence>
<dbReference type="Gene3D" id="3.30.428.10">
    <property type="entry name" value="HIT-like"/>
    <property type="match status" value="1"/>
</dbReference>
<dbReference type="InterPro" id="IPR011146">
    <property type="entry name" value="HIT-like"/>
</dbReference>
<dbReference type="GO" id="GO:0003824">
    <property type="term" value="F:catalytic activity"/>
    <property type="evidence" value="ECO:0007669"/>
    <property type="project" value="InterPro"/>
</dbReference>
<keyword evidence="5" id="KW-1185">Reference proteome</keyword>
<dbReference type="OrthoDB" id="9784774at2"/>
<feature type="domain" description="HIT" evidence="3">
    <location>
        <begin position="4"/>
        <end position="113"/>
    </location>
</feature>
<dbReference type="Pfam" id="PF01230">
    <property type="entry name" value="HIT"/>
    <property type="match status" value="1"/>
</dbReference>
<dbReference type="PANTHER" id="PTHR23089">
    <property type="entry name" value="HISTIDINE TRIAD HIT PROTEIN"/>
    <property type="match status" value="1"/>
</dbReference>
<comment type="caution">
    <text evidence="2">Lacks conserved residue(s) required for the propagation of feature annotation.</text>
</comment>
<reference evidence="4 5" key="1">
    <citation type="journal article" date="2012" name="BMC Genomics">
        <title>Genomic sequence analysis and characterization of Sneathia amnii sp. nov.</title>
        <authorList>
            <consortium name="Vaginal Microbiome Consortium (additional members)"/>
            <person name="Harwich M.D.Jr."/>
            <person name="Serrano M.G."/>
            <person name="Fettweis J.M."/>
            <person name="Alves J.M."/>
            <person name="Reimers M.A."/>
            <person name="Buck G.A."/>
            <person name="Jefferson K.K."/>
        </authorList>
    </citation>
    <scope>NUCLEOTIDE SEQUENCE [LARGE SCALE GENOMIC DNA]</scope>
    <source>
        <strain evidence="4 5">SN35</strain>
    </source>
</reference>
<evidence type="ECO:0000313" key="5">
    <source>
        <dbReference type="Proteomes" id="UP000033103"/>
    </source>
</evidence>
<sequence length="113" mass="12661">MKTIFSKIINKEIKADIVYEDDDIIAFKDIYPAAPIHILFVPKKEIQNLAYATEDDLILLGKIQLAIAKVARDLGIDKEGYRVVSNIGDFGGQTVQQMHYHLLGGKKLGTKMD</sequence>